<feature type="transmembrane region" description="Helical" evidence="3">
    <location>
        <begin position="12"/>
        <end position="35"/>
    </location>
</feature>
<dbReference type="GO" id="GO:0030420">
    <property type="term" value="P:establishment of competence for transformation"/>
    <property type="evidence" value="ECO:0007669"/>
    <property type="project" value="UniProtKB-KW"/>
</dbReference>
<evidence type="ECO:0000313" key="6">
    <source>
        <dbReference type="Proteomes" id="UP000010716"/>
    </source>
</evidence>
<reference evidence="4 6" key="1">
    <citation type="journal article" date="2011" name="J. Bacteriol.">
        <title>Draft genome sequence of the thermoalkaliphilic Caldalkalibacillus thermarum strain TA2.A1.</title>
        <authorList>
            <person name="Kalamorz F."/>
            <person name="Keis S."/>
            <person name="McMillan D.G."/>
            <person name="Olsson K."/>
            <person name="Stanton J.A."/>
            <person name="Stockwell P."/>
            <person name="Black M.A."/>
            <person name="Klingeman D.M."/>
            <person name="Land M.L."/>
            <person name="Han C.S."/>
            <person name="Martin S.L."/>
            <person name="Becher S.A."/>
            <person name="Peddie C.J."/>
            <person name="Morgan H.W."/>
            <person name="Matthies D."/>
            <person name="Preiss L."/>
            <person name="Meier T."/>
            <person name="Brown S.D."/>
            <person name="Cook G.M."/>
        </authorList>
    </citation>
    <scope>NUCLEOTIDE SEQUENCE [LARGE SCALE GENOMIC DNA]</scope>
    <source>
        <strain evidence="4 6">TA2.A1</strain>
    </source>
</reference>
<dbReference type="EMBL" id="AFCE01000164">
    <property type="protein sequence ID" value="EGL81592.1"/>
    <property type="molecule type" value="Genomic_DNA"/>
</dbReference>
<dbReference type="SUPFAM" id="SSF54523">
    <property type="entry name" value="Pili subunits"/>
    <property type="match status" value="1"/>
</dbReference>
<evidence type="ECO:0000256" key="2">
    <source>
        <dbReference type="ARBA" id="ARBA00023287"/>
    </source>
</evidence>
<organism evidence="4 6">
    <name type="scientific">Caldalkalibacillus thermarum (strain TA2.A1)</name>
    <dbReference type="NCBI Taxonomy" id="986075"/>
    <lineage>
        <taxon>Bacteria</taxon>
        <taxon>Bacillati</taxon>
        <taxon>Bacillota</taxon>
        <taxon>Bacilli</taxon>
        <taxon>Bacillales</taxon>
        <taxon>Bacillaceae</taxon>
        <taxon>Caldalkalibacillus</taxon>
    </lineage>
</organism>
<keyword evidence="3" id="KW-0812">Transmembrane</keyword>
<comment type="subcellular location">
    <subcellularLocation>
        <location evidence="1">Cell surface</location>
    </subcellularLocation>
</comment>
<dbReference type="Pfam" id="PF07963">
    <property type="entry name" value="N_methyl"/>
    <property type="match status" value="1"/>
</dbReference>
<proteinExistence type="predicted"/>
<gene>
    <name evidence="4" type="ORF">CathTA2_2955</name>
    <name evidence="5" type="ORF">HUR95_14920</name>
</gene>
<reference evidence="5 7" key="2">
    <citation type="journal article" date="2020" name="Extremophiles">
        <title>Genomic analysis of Caldalkalibacillus thermarum TA2.A1 reveals aerobic alkaliphilic metabolism and evolutionary hallmarks linking alkaliphilic bacteria and plant life.</title>
        <authorList>
            <person name="de Jong S.I."/>
            <person name="van den Broek M.A."/>
            <person name="Merkel A.Y."/>
            <person name="de la Torre Cortes P."/>
            <person name="Kalamorz F."/>
            <person name="Cook G.M."/>
            <person name="van Loosdrecht M.C.M."/>
            <person name="McMillan D.G.G."/>
        </authorList>
    </citation>
    <scope>NUCLEOTIDE SEQUENCE [LARGE SCALE GENOMIC DNA]</scope>
    <source>
        <strain evidence="5 7">TA2.A1</strain>
    </source>
</reference>
<dbReference type="InterPro" id="IPR045584">
    <property type="entry name" value="Pilin-like"/>
</dbReference>
<reference evidence="5" key="3">
    <citation type="submission" date="2021-08" db="EMBL/GenBank/DDBJ databases">
        <authorList>
            <person name="de Jong S."/>
            <person name="van den Broek M."/>
            <person name="Merkel A."/>
            <person name="de la Torre Cortes P."/>
            <person name="Kalamorz F."/>
            <person name="Cook G."/>
            <person name="van Loosdrecht M."/>
            <person name="McMillan D."/>
        </authorList>
    </citation>
    <scope>NUCLEOTIDE SEQUENCE</scope>
    <source>
        <strain evidence="5">TA2.A1</strain>
    </source>
</reference>
<sequence>MWKRLLSNQRGLTLIELLVVIVILGIIVAIAIPLIGNIIDNTKKDAHIANAQQIAAAAKMYAVTEGELADNTTITLAKLQTENYLDDIKDPSSNKTYDKDQTRVVIEGGENAPYKYKVTLVGNGKTYIKGDRDVNELTRDDVNLDGHSSS</sequence>
<dbReference type="NCBIfam" id="TIGR02532">
    <property type="entry name" value="IV_pilin_GFxxxE"/>
    <property type="match status" value="1"/>
</dbReference>
<dbReference type="AlphaFoldDB" id="F5LAM0"/>
<keyword evidence="3" id="KW-1133">Transmembrane helix</keyword>
<keyword evidence="2" id="KW-0178">Competence</keyword>
<accession>F5LAM0</accession>
<evidence type="ECO:0000313" key="4">
    <source>
        <dbReference type="EMBL" id="EGL81592.1"/>
    </source>
</evidence>
<evidence type="ECO:0000313" key="5">
    <source>
        <dbReference type="EMBL" id="QZT33518.1"/>
    </source>
</evidence>
<dbReference type="Proteomes" id="UP000825179">
    <property type="component" value="Chromosome"/>
</dbReference>
<evidence type="ECO:0000313" key="7">
    <source>
        <dbReference type="Proteomes" id="UP000825179"/>
    </source>
</evidence>
<dbReference type="InterPro" id="IPR012902">
    <property type="entry name" value="N_methyl_site"/>
</dbReference>
<dbReference type="KEGG" id="cthu:HUR95_14920"/>
<dbReference type="PANTHER" id="PTHR30093">
    <property type="entry name" value="GENERAL SECRETION PATHWAY PROTEIN G"/>
    <property type="match status" value="1"/>
</dbReference>
<dbReference type="Gene3D" id="3.30.700.10">
    <property type="entry name" value="Glycoprotein, Type 4 Pilin"/>
    <property type="match status" value="1"/>
</dbReference>
<dbReference type="eggNOG" id="COG4969">
    <property type="taxonomic scope" value="Bacteria"/>
</dbReference>
<dbReference type="GO" id="GO:0009986">
    <property type="term" value="C:cell surface"/>
    <property type="evidence" value="ECO:0007669"/>
    <property type="project" value="UniProtKB-SubCell"/>
</dbReference>
<evidence type="ECO:0000256" key="3">
    <source>
        <dbReference type="SAM" id="Phobius"/>
    </source>
</evidence>
<name>F5LAM0_CALTT</name>
<dbReference type="RefSeq" id="WP_007506314.1">
    <property type="nucleotide sequence ID" value="NZ_AFCE01000164.1"/>
</dbReference>
<dbReference type="Proteomes" id="UP000010716">
    <property type="component" value="Unassembled WGS sequence"/>
</dbReference>
<evidence type="ECO:0000256" key="1">
    <source>
        <dbReference type="ARBA" id="ARBA00004241"/>
    </source>
</evidence>
<keyword evidence="7" id="KW-1185">Reference proteome</keyword>
<dbReference type="EMBL" id="CP082237">
    <property type="protein sequence ID" value="QZT33518.1"/>
    <property type="molecule type" value="Genomic_DNA"/>
</dbReference>
<dbReference type="PROSITE" id="PS00409">
    <property type="entry name" value="PROKAR_NTER_METHYL"/>
    <property type="match status" value="1"/>
</dbReference>
<keyword evidence="3" id="KW-0472">Membrane</keyword>
<protein>
    <submittedName>
        <fullName evidence="5">Prepilin-type N-terminal cleavage/methylation domain-containing protein</fullName>
    </submittedName>
</protein>
<dbReference type="OrthoDB" id="2454081at2"/>